<dbReference type="RefSeq" id="WP_331810515.1">
    <property type="nucleotide sequence ID" value="NZ_JAZHOU010000004.1"/>
</dbReference>
<dbReference type="EMBL" id="JAZHOU010000004">
    <property type="protein sequence ID" value="MEF3079780.1"/>
    <property type="molecule type" value="Genomic_DNA"/>
</dbReference>
<organism evidence="1 2">
    <name type="scientific">Winogradskyella poriferorum</name>
    <dbReference type="NCBI Taxonomy" id="307627"/>
    <lineage>
        <taxon>Bacteria</taxon>
        <taxon>Pseudomonadati</taxon>
        <taxon>Bacteroidota</taxon>
        <taxon>Flavobacteriia</taxon>
        <taxon>Flavobacteriales</taxon>
        <taxon>Flavobacteriaceae</taxon>
        <taxon>Winogradskyella</taxon>
    </lineage>
</organism>
<reference evidence="1 2" key="1">
    <citation type="submission" date="2024-02" db="EMBL/GenBank/DDBJ databases">
        <title>Winogradskyella poriferorum JCM 12885.</title>
        <authorList>
            <person name="Zhang D.-F."/>
            <person name="Fu Z.-Y."/>
        </authorList>
    </citation>
    <scope>NUCLEOTIDE SEQUENCE [LARGE SCALE GENOMIC DNA]</scope>
    <source>
        <strain evidence="1 2">JCM 12885</strain>
    </source>
</reference>
<gene>
    <name evidence="1" type="ORF">V1468_12245</name>
</gene>
<comment type="caution">
    <text evidence="1">The sequence shown here is derived from an EMBL/GenBank/DDBJ whole genome shotgun (WGS) entry which is preliminary data.</text>
</comment>
<proteinExistence type="predicted"/>
<dbReference type="Proteomes" id="UP001356704">
    <property type="component" value="Unassembled WGS sequence"/>
</dbReference>
<sequence length="84" mass="9645">MKTEELEQQNNLDFEPFYEALEDDPKLLAEALEILLDMVDFEPTSIKKVALYIKEDSQNLYNEIVELYKSTQDKGNTPSCCGGH</sequence>
<name>A0ABU7W8D8_9FLAO</name>
<accession>A0ABU7W8D8</accession>
<protein>
    <submittedName>
        <fullName evidence="1">Uncharacterized protein</fullName>
    </submittedName>
</protein>
<evidence type="ECO:0000313" key="2">
    <source>
        <dbReference type="Proteomes" id="UP001356704"/>
    </source>
</evidence>
<keyword evidence="2" id="KW-1185">Reference proteome</keyword>
<evidence type="ECO:0000313" key="1">
    <source>
        <dbReference type="EMBL" id="MEF3079780.1"/>
    </source>
</evidence>